<dbReference type="EMBL" id="CM017321">
    <property type="protein sequence ID" value="KAE7998459.1"/>
    <property type="molecule type" value="Genomic_DNA"/>
</dbReference>
<reference evidence="2 3" key="1">
    <citation type="submission" date="2019-06" db="EMBL/GenBank/DDBJ databases">
        <title>A chromosomal-level reference genome of Carpinus fangiana (Coryloideae, Betulaceae).</title>
        <authorList>
            <person name="Yang X."/>
            <person name="Wang Z."/>
            <person name="Zhang L."/>
            <person name="Hao G."/>
            <person name="Liu J."/>
            <person name="Yang Y."/>
        </authorList>
    </citation>
    <scope>NUCLEOTIDE SEQUENCE [LARGE SCALE GENOMIC DNA]</scope>
    <source>
        <strain evidence="2">Cfa_2016G</strain>
        <tissue evidence="2">Leaf</tissue>
    </source>
</reference>
<protein>
    <recommendedName>
        <fullName evidence="4">Retrotransposon gag domain-containing protein</fullName>
    </recommendedName>
</protein>
<proteinExistence type="predicted"/>
<accession>A0A5N6QIJ3</accession>
<dbReference type="AlphaFoldDB" id="A0A5N6QIJ3"/>
<dbReference type="Proteomes" id="UP000327013">
    <property type="component" value="Chromosome 1"/>
</dbReference>
<keyword evidence="3" id="KW-1185">Reference proteome</keyword>
<evidence type="ECO:0000313" key="3">
    <source>
        <dbReference type="Proteomes" id="UP000327013"/>
    </source>
</evidence>
<sequence length="227" mass="25845">MLAKEKQSLGLHQRRYWGLQGILDSVGQQQEGEDAWVRNANKFFSFERIVQWRVPLAACYLEGEALIWFQKASDFATWEEFVEAIQARFSQEWQQQQRWDSLEAKLDQLIGMVTALGKLDQEKEETGNKMTQETNPVEGTHHLFDQMIQPSQKELSISESIEVKSSQEDSSQENVLQSESTPDANCQTRSLKLLPCTQSYMSGKVGAACLKSEVTDELIGPRAILLK</sequence>
<feature type="region of interest" description="Disordered" evidence="1">
    <location>
        <begin position="161"/>
        <end position="184"/>
    </location>
</feature>
<gene>
    <name evidence="2" type="ORF">FH972_003003</name>
</gene>
<name>A0A5N6QIJ3_9ROSI</name>
<feature type="compositionally biased region" description="Polar residues" evidence="1">
    <location>
        <begin position="168"/>
        <end position="184"/>
    </location>
</feature>
<evidence type="ECO:0008006" key="4">
    <source>
        <dbReference type="Google" id="ProtNLM"/>
    </source>
</evidence>
<organism evidence="2 3">
    <name type="scientific">Carpinus fangiana</name>
    <dbReference type="NCBI Taxonomy" id="176857"/>
    <lineage>
        <taxon>Eukaryota</taxon>
        <taxon>Viridiplantae</taxon>
        <taxon>Streptophyta</taxon>
        <taxon>Embryophyta</taxon>
        <taxon>Tracheophyta</taxon>
        <taxon>Spermatophyta</taxon>
        <taxon>Magnoliopsida</taxon>
        <taxon>eudicotyledons</taxon>
        <taxon>Gunneridae</taxon>
        <taxon>Pentapetalae</taxon>
        <taxon>rosids</taxon>
        <taxon>fabids</taxon>
        <taxon>Fagales</taxon>
        <taxon>Betulaceae</taxon>
        <taxon>Carpinus</taxon>
    </lineage>
</organism>
<evidence type="ECO:0000256" key="1">
    <source>
        <dbReference type="SAM" id="MobiDB-lite"/>
    </source>
</evidence>
<evidence type="ECO:0000313" key="2">
    <source>
        <dbReference type="EMBL" id="KAE7998459.1"/>
    </source>
</evidence>